<protein>
    <submittedName>
        <fullName evidence="1">Uncharacterized protein</fullName>
    </submittedName>
</protein>
<reference evidence="1" key="1">
    <citation type="journal article" date="2020" name="Stud. Mycol.">
        <title>101 Dothideomycetes genomes: a test case for predicting lifestyles and emergence of pathogens.</title>
        <authorList>
            <person name="Haridas S."/>
            <person name="Albert R."/>
            <person name="Binder M."/>
            <person name="Bloem J."/>
            <person name="Labutti K."/>
            <person name="Salamov A."/>
            <person name="Andreopoulos B."/>
            <person name="Baker S."/>
            <person name="Barry K."/>
            <person name="Bills G."/>
            <person name="Bluhm B."/>
            <person name="Cannon C."/>
            <person name="Castanera R."/>
            <person name="Culley D."/>
            <person name="Daum C."/>
            <person name="Ezra D."/>
            <person name="Gonzalez J."/>
            <person name="Henrissat B."/>
            <person name="Kuo A."/>
            <person name="Liang C."/>
            <person name="Lipzen A."/>
            <person name="Lutzoni F."/>
            <person name="Magnuson J."/>
            <person name="Mondo S."/>
            <person name="Nolan M."/>
            <person name="Ohm R."/>
            <person name="Pangilinan J."/>
            <person name="Park H.-J."/>
            <person name="Ramirez L."/>
            <person name="Alfaro M."/>
            <person name="Sun H."/>
            <person name="Tritt A."/>
            <person name="Yoshinaga Y."/>
            <person name="Zwiers L.-H."/>
            <person name="Turgeon B."/>
            <person name="Goodwin S."/>
            <person name="Spatafora J."/>
            <person name="Crous P."/>
            <person name="Grigoriev I."/>
        </authorList>
    </citation>
    <scope>NUCLEOTIDE SEQUENCE</scope>
    <source>
        <strain evidence="1">CBS 109.77</strain>
    </source>
</reference>
<keyword evidence="2" id="KW-1185">Reference proteome</keyword>
<evidence type="ECO:0000313" key="1">
    <source>
        <dbReference type="EMBL" id="KAF2795978.1"/>
    </source>
</evidence>
<organism evidence="1 2">
    <name type="scientific">Melanomma pulvis-pyrius CBS 109.77</name>
    <dbReference type="NCBI Taxonomy" id="1314802"/>
    <lineage>
        <taxon>Eukaryota</taxon>
        <taxon>Fungi</taxon>
        <taxon>Dikarya</taxon>
        <taxon>Ascomycota</taxon>
        <taxon>Pezizomycotina</taxon>
        <taxon>Dothideomycetes</taxon>
        <taxon>Pleosporomycetidae</taxon>
        <taxon>Pleosporales</taxon>
        <taxon>Melanommataceae</taxon>
        <taxon>Melanomma</taxon>
    </lineage>
</organism>
<dbReference type="EMBL" id="MU001843">
    <property type="protein sequence ID" value="KAF2795978.1"/>
    <property type="molecule type" value="Genomic_DNA"/>
</dbReference>
<dbReference type="PROSITE" id="PS51257">
    <property type="entry name" value="PROKAR_LIPOPROTEIN"/>
    <property type="match status" value="1"/>
</dbReference>
<proteinExistence type="predicted"/>
<dbReference type="AlphaFoldDB" id="A0A6A6XID2"/>
<sequence>MQVGPLKSCADPLAKSLGCLFVVHFLVGGMGCWDGCRATGMESQLRVETLDKRDAVLEVAYTQTPRHAGLPRVPYPDAPVAGYGGRVQSPEEVPSSFVCT</sequence>
<gene>
    <name evidence="1" type="ORF">K505DRAFT_323687</name>
</gene>
<evidence type="ECO:0000313" key="2">
    <source>
        <dbReference type="Proteomes" id="UP000799757"/>
    </source>
</evidence>
<dbReference type="Proteomes" id="UP000799757">
    <property type="component" value="Unassembled WGS sequence"/>
</dbReference>
<name>A0A6A6XID2_9PLEO</name>
<accession>A0A6A6XID2</accession>